<dbReference type="Proteomes" id="UP001617213">
    <property type="component" value="Unassembled WGS sequence"/>
</dbReference>
<protein>
    <submittedName>
        <fullName evidence="1">Uncharacterized protein</fullName>
    </submittedName>
</protein>
<dbReference type="EMBL" id="JBIUWZ010000006">
    <property type="protein sequence ID" value="MFJ2677714.1"/>
    <property type="molecule type" value="Genomic_DNA"/>
</dbReference>
<sequence>MKIPIEMLTLMLGLNVRKFILVLFALLLFVSASLALAEERSFTKDDTPSPVLVLSNEGVGLANFYANSLDFPSGTLPDPKELLEIAWRTTYYPESANSKVELCYFRPYSSQPNCVDIAPNSSGVIYEFNAQSFNHGSRVVIKHYVLGGTPPYSRPAGVDTVTFRYRY</sequence>
<dbReference type="RefSeq" id="WP_163034998.1">
    <property type="nucleotide sequence ID" value="NZ_JAAOWU010000037.1"/>
</dbReference>
<organism evidence="1 2">
    <name type="scientific">Pseudomonas sivasensis</name>
    <dbReference type="NCBI Taxonomy" id="1880678"/>
    <lineage>
        <taxon>Bacteria</taxon>
        <taxon>Pseudomonadati</taxon>
        <taxon>Pseudomonadota</taxon>
        <taxon>Gammaproteobacteria</taxon>
        <taxon>Pseudomonadales</taxon>
        <taxon>Pseudomonadaceae</taxon>
        <taxon>Pseudomonas</taxon>
    </lineage>
</organism>
<comment type="caution">
    <text evidence="1">The sequence shown here is derived from an EMBL/GenBank/DDBJ whole genome shotgun (WGS) entry which is preliminary data.</text>
</comment>
<reference evidence="1 2" key="1">
    <citation type="submission" date="2024-10" db="EMBL/GenBank/DDBJ databases">
        <title>The Natural Products Discovery Center: Release of the First 8490 Sequenced Strains for Exploring Actinobacteria Biosynthetic Diversity.</title>
        <authorList>
            <person name="Kalkreuter E."/>
            <person name="Kautsar S.A."/>
            <person name="Yang D."/>
            <person name="Bader C.D."/>
            <person name="Teijaro C.N."/>
            <person name="Fluegel L."/>
            <person name="Davis C.M."/>
            <person name="Simpson J.R."/>
            <person name="Lauterbach L."/>
            <person name="Steele A.D."/>
            <person name="Gui C."/>
            <person name="Meng S."/>
            <person name="Li G."/>
            <person name="Viehrig K."/>
            <person name="Ye F."/>
            <person name="Su P."/>
            <person name="Kiefer A.F."/>
            <person name="Nichols A."/>
            <person name="Cepeda A.J."/>
            <person name="Yan W."/>
            <person name="Fan B."/>
            <person name="Jiang Y."/>
            <person name="Adhikari A."/>
            <person name="Zheng C.-J."/>
            <person name="Schuster L."/>
            <person name="Cowan T.M."/>
            <person name="Smanski M.J."/>
            <person name="Chevrette M.G."/>
            <person name="De Carvalho L.P.S."/>
            <person name="Shen B."/>
        </authorList>
    </citation>
    <scope>NUCLEOTIDE SEQUENCE [LARGE SCALE GENOMIC DNA]</scope>
    <source>
        <strain evidence="1 2">NPDC087581</strain>
    </source>
</reference>
<accession>A0ABW8DZG1</accession>
<evidence type="ECO:0000313" key="2">
    <source>
        <dbReference type="Proteomes" id="UP001617213"/>
    </source>
</evidence>
<name>A0ABW8DZG1_9PSED</name>
<evidence type="ECO:0000313" key="1">
    <source>
        <dbReference type="EMBL" id="MFJ2677714.1"/>
    </source>
</evidence>
<keyword evidence="2" id="KW-1185">Reference proteome</keyword>
<proteinExistence type="predicted"/>
<gene>
    <name evidence="1" type="ORF">ACIOWJ_06405</name>
</gene>